<evidence type="ECO:0000313" key="4">
    <source>
        <dbReference type="Proteomes" id="UP001221142"/>
    </source>
</evidence>
<dbReference type="Proteomes" id="UP001221142">
    <property type="component" value="Unassembled WGS sequence"/>
</dbReference>
<keyword evidence="1" id="KW-1133">Transmembrane helix</keyword>
<accession>A0AAD7BKP6</accession>
<keyword evidence="4" id="KW-1185">Reference proteome</keyword>
<organism evidence="3 4">
    <name type="scientific">Roridomyces roridus</name>
    <dbReference type="NCBI Taxonomy" id="1738132"/>
    <lineage>
        <taxon>Eukaryota</taxon>
        <taxon>Fungi</taxon>
        <taxon>Dikarya</taxon>
        <taxon>Basidiomycota</taxon>
        <taxon>Agaricomycotina</taxon>
        <taxon>Agaricomycetes</taxon>
        <taxon>Agaricomycetidae</taxon>
        <taxon>Agaricales</taxon>
        <taxon>Marasmiineae</taxon>
        <taxon>Mycenaceae</taxon>
        <taxon>Roridomyces</taxon>
    </lineage>
</organism>
<dbReference type="EMBL" id="JARKIF010000014">
    <property type="protein sequence ID" value="KAJ7623645.1"/>
    <property type="molecule type" value="Genomic_DNA"/>
</dbReference>
<evidence type="ECO:0000256" key="1">
    <source>
        <dbReference type="SAM" id="Phobius"/>
    </source>
</evidence>
<feature type="transmembrane region" description="Helical" evidence="1">
    <location>
        <begin position="224"/>
        <end position="247"/>
    </location>
</feature>
<feature type="domain" description="DUF6533" evidence="2">
    <location>
        <begin position="24"/>
        <end position="67"/>
    </location>
</feature>
<reference evidence="3" key="1">
    <citation type="submission" date="2023-03" db="EMBL/GenBank/DDBJ databases">
        <title>Massive genome expansion in bonnet fungi (Mycena s.s.) driven by repeated elements and novel gene families across ecological guilds.</title>
        <authorList>
            <consortium name="Lawrence Berkeley National Laboratory"/>
            <person name="Harder C.B."/>
            <person name="Miyauchi S."/>
            <person name="Viragh M."/>
            <person name="Kuo A."/>
            <person name="Thoen E."/>
            <person name="Andreopoulos B."/>
            <person name="Lu D."/>
            <person name="Skrede I."/>
            <person name="Drula E."/>
            <person name="Henrissat B."/>
            <person name="Morin E."/>
            <person name="Kohler A."/>
            <person name="Barry K."/>
            <person name="LaButti K."/>
            <person name="Morin E."/>
            <person name="Salamov A."/>
            <person name="Lipzen A."/>
            <person name="Mereny Z."/>
            <person name="Hegedus B."/>
            <person name="Baldrian P."/>
            <person name="Stursova M."/>
            <person name="Weitz H."/>
            <person name="Taylor A."/>
            <person name="Grigoriev I.V."/>
            <person name="Nagy L.G."/>
            <person name="Martin F."/>
            <person name="Kauserud H."/>
        </authorList>
    </citation>
    <scope>NUCLEOTIDE SEQUENCE</scope>
    <source>
        <strain evidence="3">9284</strain>
    </source>
</reference>
<comment type="caution">
    <text evidence="3">The sequence shown here is derived from an EMBL/GenBank/DDBJ whole genome shotgun (WGS) entry which is preliminary data.</text>
</comment>
<dbReference type="AlphaFoldDB" id="A0AAD7BKP6"/>
<dbReference type="InterPro" id="IPR045340">
    <property type="entry name" value="DUF6533"/>
</dbReference>
<keyword evidence="1" id="KW-0812">Transmembrane</keyword>
<sequence>MSNFVAADVIPSLETIHITRSTVFAMYAVAVSEWLETLPTEIELIHAGSRWTSVKMAYLLCRYYPLILWPFIIYAYGGDHSGQVCSTWTQAASICLFPMQLFPPGVMLIRSYAFTGRNPKVLAFLLLCYAGLVSVDIWFFCTNVPRLPDVVYEFLPGGTGCFPDYAVDGGNRLIASIVRPFLVLLCMNFILYKAASSGMDLISLLFIAIYCLRAHSIRGSLGRIFITQGLAAWLAVLTVHAVALGIFFSPELFHNGVGLPCVLILSNLIACRLILDLRRRALPTETQILRRHSHIVDKALADRDVWVIDEEAGEDSQGTELHHMSP</sequence>
<feature type="transmembrane region" description="Helical" evidence="1">
    <location>
        <begin position="190"/>
        <end position="212"/>
    </location>
</feature>
<protein>
    <recommendedName>
        <fullName evidence="2">DUF6533 domain-containing protein</fullName>
    </recommendedName>
</protein>
<evidence type="ECO:0000259" key="2">
    <source>
        <dbReference type="Pfam" id="PF20151"/>
    </source>
</evidence>
<feature type="transmembrane region" description="Helical" evidence="1">
    <location>
        <begin position="56"/>
        <end position="76"/>
    </location>
</feature>
<feature type="transmembrane region" description="Helical" evidence="1">
    <location>
        <begin position="121"/>
        <end position="140"/>
    </location>
</feature>
<feature type="transmembrane region" description="Helical" evidence="1">
    <location>
        <begin position="253"/>
        <end position="275"/>
    </location>
</feature>
<name>A0AAD7BKP6_9AGAR</name>
<proteinExistence type="predicted"/>
<evidence type="ECO:0000313" key="3">
    <source>
        <dbReference type="EMBL" id="KAJ7623645.1"/>
    </source>
</evidence>
<gene>
    <name evidence="3" type="ORF">FB45DRAFT_111831</name>
</gene>
<dbReference type="Pfam" id="PF20151">
    <property type="entry name" value="DUF6533"/>
    <property type="match status" value="1"/>
</dbReference>
<feature type="transmembrane region" description="Helical" evidence="1">
    <location>
        <begin position="88"/>
        <end position="109"/>
    </location>
</feature>
<keyword evidence="1" id="KW-0472">Membrane</keyword>